<feature type="region of interest" description="Disordered" evidence="1">
    <location>
        <begin position="158"/>
        <end position="193"/>
    </location>
</feature>
<protein>
    <recommendedName>
        <fullName evidence="5">GPI anchored protein</fullName>
    </recommendedName>
</protein>
<feature type="signal peptide" evidence="2">
    <location>
        <begin position="1"/>
        <end position="18"/>
    </location>
</feature>
<feature type="compositionally biased region" description="Low complexity" evidence="1">
    <location>
        <begin position="158"/>
        <end position="190"/>
    </location>
</feature>
<organism evidence="3 4">
    <name type="scientific">Periconia macrospinosa</name>
    <dbReference type="NCBI Taxonomy" id="97972"/>
    <lineage>
        <taxon>Eukaryota</taxon>
        <taxon>Fungi</taxon>
        <taxon>Dikarya</taxon>
        <taxon>Ascomycota</taxon>
        <taxon>Pezizomycotina</taxon>
        <taxon>Dothideomycetes</taxon>
        <taxon>Pleosporomycetidae</taxon>
        <taxon>Pleosporales</taxon>
        <taxon>Massarineae</taxon>
        <taxon>Periconiaceae</taxon>
        <taxon>Periconia</taxon>
    </lineage>
</organism>
<proteinExistence type="predicted"/>
<gene>
    <name evidence="3" type="ORF">DM02DRAFT_614735</name>
</gene>
<dbReference type="OrthoDB" id="4991875at2759"/>
<feature type="compositionally biased region" description="Polar residues" evidence="1">
    <location>
        <begin position="128"/>
        <end position="140"/>
    </location>
</feature>
<dbReference type="AlphaFoldDB" id="A0A2V1DP35"/>
<evidence type="ECO:0008006" key="5">
    <source>
        <dbReference type="Google" id="ProtNLM"/>
    </source>
</evidence>
<keyword evidence="2" id="KW-0732">Signal</keyword>
<feature type="chain" id="PRO_5016128442" description="GPI anchored protein" evidence="2">
    <location>
        <begin position="19"/>
        <end position="217"/>
    </location>
</feature>
<reference evidence="3 4" key="1">
    <citation type="journal article" date="2018" name="Sci. Rep.">
        <title>Comparative genomics provides insights into the lifestyle and reveals functional heterogeneity of dark septate endophytic fungi.</title>
        <authorList>
            <person name="Knapp D.G."/>
            <person name="Nemeth J.B."/>
            <person name="Barry K."/>
            <person name="Hainaut M."/>
            <person name="Henrissat B."/>
            <person name="Johnson J."/>
            <person name="Kuo A."/>
            <person name="Lim J.H.P."/>
            <person name="Lipzen A."/>
            <person name="Nolan M."/>
            <person name="Ohm R.A."/>
            <person name="Tamas L."/>
            <person name="Grigoriev I.V."/>
            <person name="Spatafora J.W."/>
            <person name="Nagy L.G."/>
            <person name="Kovacs G.M."/>
        </authorList>
    </citation>
    <scope>NUCLEOTIDE SEQUENCE [LARGE SCALE GENOMIC DNA]</scope>
    <source>
        <strain evidence="3 4">DSE2036</strain>
    </source>
</reference>
<dbReference type="PANTHER" id="PTHR40640:SF1">
    <property type="entry name" value="ANCHORED GLYCOPROTEIN, PUTATIVE (AFU_ORTHOLOGUE AFUA_8G04860)-RELATED"/>
    <property type="match status" value="1"/>
</dbReference>
<feature type="region of interest" description="Disordered" evidence="1">
    <location>
        <begin position="118"/>
        <end position="140"/>
    </location>
</feature>
<evidence type="ECO:0000313" key="3">
    <source>
        <dbReference type="EMBL" id="PVH99830.1"/>
    </source>
</evidence>
<evidence type="ECO:0000256" key="1">
    <source>
        <dbReference type="SAM" id="MobiDB-lite"/>
    </source>
</evidence>
<accession>A0A2V1DP35</accession>
<dbReference type="STRING" id="97972.A0A2V1DP35"/>
<evidence type="ECO:0000256" key="2">
    <source>
        <dbReference type="SAM" id="SignalP"/>
    </source>
</evidence>
<dbReference type="EMBL" id="KZ805384">
    <property type="protein sequence ID" value="PVH99830.1"/>
    <property type="molecule type" value="Genomic_DNA"/>
</dbReference>
<dbReference type="PANTHER" id="PTHR40640">
    <property type="entry name" value="ANCHORED GLYCOPROTEIN, PUTATIVE (AFU_ORTHOLOGUE AFUA_8G04860)-RELATED"/>
    <property type="match status" value="1"/>
</dbReference>
<keyword evidence="4" id="KW-1185">Reference proteome</keyword>
<name>A0A2V1DP35_9PLEO</name>
<dbReference type="Proteomes" id="UP000244855">
    <property type="component" value="Unassembled WGS sequence"/>
</dbReference>
<evidence type="ECO:0000313" key="4">
    <source>
        <dbReference type="Proteomes" id="UP000244855"/>
    </source>
</evidence>
<sequence>MAPLWLLLTVAVQTAATAAQTTTLTMPFVLWEQFDISASVISANPTATTYSLVCGTATSATASSRDPAECGFFPTHHLVHGPSTWMMEMGVPSGAAAFTGTMDCGANMGKPTVTCTESFGGKEAGDPGSSTTEHPASEVSSIKVVVTGGVEKLKAASAMATPASASASPTGSATVAKSPSPSPAPASSKAVADRKSVGLGGGSFAAAAVAALGGLVL</sequence>